<accession>A0A0E9U6M5</accession>
<protein>
    <submittedName>
        <fullName evidence="1">Uncharacterized protein</fullName>
    </submittedName>
</protein>
<name>A0A0E9U6M5_ANGAN</name>
<reference evidence="1" key="1">
    <citation type="submission" date="2014-11" db="EMBL/GenBank/DDBJ databases">
        <authorList>
            <person name="Amaro Gonzalez C."/>
        </authorList>
    </citation>
    <scope>NUCLEOTIDE SEQUENCE</scope>
</reference>
<organism evidence="1">
    <name type="scientific">Anguilla anguilla</name>
    <name type="common">European freshwater eel</name>
    <name type="synonym">Muraena anguilla</name>
    <dbReference type="NCBI Taxonomy" id="7936"/>
    <lineage>
        <taxon>Eukaryota</taxon>
        <taxon>Metazoa</taxon>
        <taxon>Chordata</taxon>
        <taxon>Craniata</taxon>
        <taxon>Vertebrata</taxon>
        <taxon>Euteleostomi</taxon>
        <taxon>Actinopterygii</taxon>
        <taxon>Neopterygii</taxon>
        <taxon>Teleostei</taxon>
        <taxon>Anguilliformes</taxon>
        <taxon>Anguillidae</taxon>
        <taxon>Anguilla</taxon>
    </lineage>
</organism>
<evidence type="ECO:0000313" key="1">
    <source>
        <dbReference type="EMBL" id="JAH60623.1"/>
    </source>
</evidence>
<dbReference type="EMBL" id="GBXM01047954">
    <property type="protein sequence ID" value="JAH60623.1"/>
    <property type="molecule type" value="Transcribed_RNA"/>
</dbReference>
<sequence>MPDGAREYPLLCPRASVLIRIYQTKVEGVKQFPGGDVTPVPVIHGERQEFRELVLQRPGARGGPGVP</sequence>
<proteinExistence type="predicted"/>
<dbReference type="AlphaFoldDB" id="A0A0E9U6M5"/>
<reference evidence="1" key="2">
    <citation type="journal article" date="2015" name="Fish Shellfish Immunol.">
        <title>Early steps in the European eel (Anguilla anguilla)-Vibrio vulnificus interaction in the gills: Role of the RtxA13 toxin.</title>
        <authorList>
            <person name="Callol A."/>
            <person name="Pajuelo D."/>
            <person name="Ebbesson L."/>
            <person name="Teles M."/>
            <person name="MacKenzie S."/>
            <person name="Amaro C."/>
        </authorList>
    </citation>
    <scope>NUCLEOTIDE SEQUENCE</scope>
</reference>